<evidence type="ECO:0000256" key="1">
    <source>
        <dbReference type="ARBA" id="ARBA00007847"/>
    </source>
</evidence>
<keyword evidence="4" id="KW-1185">Reference proteome</keyword>
<organism evidence="3 4">
    <name type="scientific">Xylophilus ampelinus</name>
    <dbReference type="NCBI Taxonomy" id="54067"/>
    <lineage>
        <taxon>Bacteria</taxon>
        <taxon>Pseudomonadati</taxon>
        <taxon>Pseudomonadota</taxon>
        <taxon>Betaproteobacteria</taxon>
        <taxon>Burkholderiales</taxon>
        <taxon>Xylophilus</taxon>
    </lineage>
</organism>
<dbReference type="SUPFAM" id="SSF53681">
    <property type="entry name" value="Aspartate/glutamate racemase"/>
    <property type="match status" value="2"/>
</dbReference>
<keyword evidence="2" id="KW-0413">Isomerase</keyword>
<dbReference type="Gene3D" id="3.40.50.1860">
    <property type="match status" value="2"/>
</dbReference>
<dbReference type="PANTHER" id="PTHR21198:SF7">
    <property type="entry name" value="ASPARTATE-GLUTAMATE RACEMASE FAMILY"/>
    <property type="match status" value="1"/>
</dbReference>
<protein>
    <submittedName>
        <fullName evidence="3">Aspartate racemase</fullName>
    </submittedName>
</protein>
<dbReference type="PROSITE" id="PS00923">
    <property type="entry name" value="ASP_GLU_RACEMASE_1"/>
    <property type="match status" value="1"/>
</dbReference>
<dbReference type="InterPro" id="IPR004380">
    <property type="entry name" value="Asp_race"/>
</dbReference>
<dbReference type="OrthoDB" id="9803739at2"/>
<evidence type="ECO:0000313" key="4">
    <source>
        <dbReference type="Proteomes" id="UP000247540"/>
    </source>
</evidence>
<comment type="caution">
    <text evidence="3">The sequence shown here is derived from an EMBL/GenBank/DDBJ whole genome shotgun (WGS) entry which is preliminary data.</text>
</comment>
<dbReference type="NCBIfam" id="TIGR00035">
    <property type="entry name" value="asp_race"/>
    <property type="match status" value="1"/>
</dbReference>
<proteinExistence type="inferred from homology"/>
<dbReference type="Pfam" id="PF01177">
    <property type="entry name" value="Asp_Glu_race"/>
    <property type="match status" value="1"/>
</dbReference>
<dbReference type="InterPro" id="IPR015942">
    <property type="entry name" value="Asp/Glu/hydantoin_racemase"/>
</dbReference>
<dbReference type="EMBL" id="QJTC01000014">
    <property type="protein sequence ID" value="PYE76242.1"/>
    <property type="molecule type" value="Genomic_DNA"/>
</dbReference>
<evidence type="ECO:0000313" key="3">
    <source>
        <dbReference type="EMBL" id="PYE76242.1"/>
    </source>
</evidence>
<dbReference type="InterPro" id="IPR018187">
    <property type="entry name" value="Asp/Glu_racemase_AS_1"/>
</dbReference>
<dbReference type="PANTHER" id="PTHR21198">
    <property type="entry name" value="GLUTAMATE RACEMASE"/>
    <property type="match status" value="1"/>
</dbReference>
<dbReference type="GO" id="GO:0047661">
    <property type="term" value="F:amino-acid racemase activity"/>
    <property type="evidence" value="ECO:0007669"/>
    <property type="project" value="InterPro"/>
</dbReference>
<comment type="similarity">
    <text evidence="1">Belongs to the aspartate/glutamate racemases family.</text>
</comment>
<evidence type="ECO:0000256" key="2">
    <source>
        <dbReference type="ARBA" id="ARBA00023235"/>
    </source>
</evidence>
<sequence>MGPAAGADFVRLFVQACARRMAAAGRPVTDQGFPEHWLAQVPVPDRSRALADTTPGPHQPLDPMLDALGRLHSLGARAVAIACNTAHAWHAPLQAGCPALDLLHIADETAAHLAAAGVRQAILLATEGTYATGLYDAALARAGVACHLPTAAERATVMHGIYAGVKAGDMALARRCFAGVTGAMAVRHPGSAVVMGCTEIPLALPDAEEARHWQLVDPTAVLAEALARRAYAAG</sequence>
<reference evidence="3 4" key="1">
    <citation type="submission" date="2018-06" db="EMBL/GenBank/DDBJ databases">
        <title>Genomic Encyclopedia of Type Strains, Phase III (KMG-III): the genomes of soil and plant-associated and newly described type strains.</title>
        <authorList>
            <person name="Whitman W."/>
        </authorList>
    </citation>
    <scope>NUCLEOTIDE SEQUENCE [LARGE SCALE GENOMIC DNA]</scope>
    <source>
        <strain evidence="3 4">CECT 7646</strain>
    </source>
</reference>
<dbReference type="InterPro" id="IPR001920">
    <property type="entry name" value="Asp/Glu_race"/>
</dbReference>
<accession>A0A318SL51</accession>
<dbReference type="AlphaFoldDB" id="A0A318SL51"/>
<dbReference type="Proteomes" id="UP000247540">
    <property type="component" value="Unassembled WGS sequence"/>
</dbReference>
<name>A0A318SL51_9BURK</name>
<gene>
    <name evidence="3" type="ORF">DFQ15_11427</name>
</gene>